<dbReference type="Pfam" id="PF07553">
    <property type="entry name" value="Lipoprotein_Ltp"/>
    <property type="match status" value="2"/>
</dbReference>
<feature type="region of interest" description="Disordered" evidence="2">
    <location>
        <begin position="1"/>
        <end position="40"/>
    </location>
</feature>
<feature type="coiled-coil region" evidence="1">
    <location>
        <begin position="94"/>
        <end position="121"/>
    </location>
</feature>
<reference evidence="5 6" key="1">
    <citation type="submission" date="2019-03" db="EMBL/GenBank/DDBJ databases">
        <title>Genomics of glacier-inhabiting Cryobacterium strains.</title>
        <authorList>
            <person name="Liu Q."/>
            <person name="Xin Y.-H."/>
        </authorList>
    </citation>
    <scope>NUCLEOTIDE SEQUENCE [LARGE SCALE GENOMIC DNA]</scope>
    <source>
        <strain evidence="5 6">CGMCC 1.4292</strain>
    </source>
</reference>
<dbReference type="Proteomes" id="UP000298218">
    <property type="component" value="Unassembled WGS sequence"/>
</dbReference>
<keyword evidence="1" id="KW-0175">Coiled coil</keyword>
<dbReference type="EMBL" id="SOHQ01000028">
    <property type="protein sequence ID" value="TFD78545.1"/>
    <property type="molecule type" value="Genomic_DNA"/>
</dbReference>
<dbReference type="Gene3D" id="1.10.10.10">
    <property type="entry name" value="Winged helix-like DNA-binding domain superfamily/Winged helix DNA-binding domain"/>
    <property type="match status" value="2"/>
</dbReference>
<feature type="domain" description="Putative host cell surface-exposed lipoprotein Ltp-like HTH region" evidence="4">
    <location>
        <begin position="197"/>
        <end position="239"/>
    </location>
</feature>
<keyword evidence="6" id="KW-1185">Reference proteome</keyword>
<dbReference type="RefSeq" id="WP_134174174.1">
    <property type="nucleotide sequence ID" value="NZ_SODI01000001.1"/>
</dbReference>
<keyword evidence="3" id="KW-0472">Membrane</keyword>
<keyword evidence="3" id="KW-0812">Transmembrane</keyword>
<protein>
    <recommendedName>
        <fullName evidence="4">Putative host cell surface-exposed lipoprotein Ltp-like HTH region domain-containing protein</fullName>
    </recommendedName>
</protein>
<dbReference type="OrthoDB" id="2004788at2"/>
<gene>
    <name evidence="5" type="ORF">E3T53_10190</name>
</gene>
<dbReference type="InterPro" id="IPR011434">
    <property type="entry name" value="Ltp-like_HTH"/>
</dbReference>
<evidence type="ECO:0000313" key="5">
    <source>
        <dbReference type="EMBL" id="TFD78545.1"/>
    </source>
</evidence>
<evidence type="ECO:0000259" key="4">
    <source>
        <dbReference type="Pfam" id="PF07553"/>
    </source>
</evidence>
<comment type="caution">
    <text evidence="5">The sequence shown here is derived from an EMBL/GenBank/DDBJ whole genome shotgun (WGS) entry which is preliminary data.</text>
</comment>
<feature type="domain" description="Putative host cell surface-exposed lipoprotein Ltp-like HTH region" evidence="4">
    <location>
        <begin position="152"/>
        <end position="193"/>
    </location>
</feature>
<evidence type="ECO:0000256" key="3">
    <source>
        <dbReference type="SAM" id="Phobius"/>
    </source>
</evidence>
<evidence type="ECO:0000256" key="2">
    <source>
        <dbReference type="SAM" id="MobiDB-lite"/>
    </source>
</evidence>
<feature type="transmembrane region" description="Helical" evidence="3">
    <location>
        <begin position="50"/>
        <end position="68"/>
    </location>
</feature>
<name>A0A4Y8KMV9_9MICO</name>
<evidence type="ECO:0000256" key="1">
    <source>
        <dbReference type="SAM" id="Coils"/>
    </source>
</evidence>
<sequence length="243" mass="25086">MTDSQVPSNDPDNTKASLPSTPASAQSTAPLVSPQSTTKPKRSWYKKKRFLIPIAALLIVGWLGSLGGDDTELVGSAKPTAIATEAPLTPAEIAEEEAAVAAQAEKDAADAAEKVAQEAAAAEAAAAAEVAAAAEAAAAAAAEEAARGTVSQQNALRSSASYLDYSAFSRSGLIGQLEFEGFSTEDATWGVDRVTVDWNEQAAASAKSYLEYTSFSRSGLVDQLVFEGFTAEQAEYGVSQTGL</sequence>
<dbReference type="AlphaFoldDB" id="A0A4Y8KMV9"/>
<proteinExistence type="predicted"/>
<keyword evidence="3" id="KW-1133">Transmembrane helix</keyword>
<organism evidence="5 6">
    <name type="scientific">Cryobacterium psychrophilum</name>
    <dbReference type="NCBI Taxonomy" id="41988"/>
    <lineage>
        <taxon>Bacteria</taxon>
        <taxon>Bacillati</taxon>
        <taxon>Actinomycetota</taxon>
        <taxon>Actinomycetes</taxon>
        <taxon>Micrococcales</taxon>
        <taxon>Microbacteriaceae</taxon>
        <taxon>Cryobacterium</taxon>
    </lineage>
</organism>
<feature type="compositionally biased region" description="Polar residues" evidence="2">
    <location>
        <begin position="1"/>
        <end position="38"/>
    </location>
</feature>
<dbReference type="InterPro" id="IPR036388">
    <property type="entry name" value="WH-like_DNA-bd_sf"/>
</dbReference>
<evidence type="ECO:0000313" key="6">
    <source>
        <dbReference type="Proteomes" id="UP000298218"/>
    </source>
</evidence>
<accession>A0A4Y8KMV9</accession>